<dbReference type="EMBL" id="HG994584">
    <property type="protein sequence ID" value="CAF2935794.1"/>
    <property type="molecule type" value="Genomic_DNA"/>
</dbReference>
<sequence length="104" mass="12066">MSSNLRRTCAISSCFSPKGVSYHRFTKDPVISTIWILQILRALEGDNYHPSSFDFIQILIILIIEKNHNLLIKKPVVQMEDELDQTNDTFITQEVVEYYTDNNS</sequence>
<dbReference type="Proteomes" id="UP000675881">
    <property type="component" value="Chromosome 5"/>
</dbReference>
<reference evidence="1" key="1">
    <citation type="submission" date="2021-02" db="EMBL/GenBank/DDBJ databases">
        <authorList>
            <person name="Bekaert M."/>
        </authorList>
    </citation>
    <scope>NUCLEOTIDE SEQUENCE</scope>
    <source>
        <strain evidence="1">IoA-00</strain>
    </source>
</reference>
<protein>
    <submittedName>
        <fullName evidence="1">(salmon louse) hypothetical protein</fullName>
    </submittedName>
</protein>
<proteinExistence type="predicted"/>
<keyword evidence="2" id="KW-1185">Reference proteome</keyword>
<accession>A0A7R8CUE4</accession>
<evidence type="ECO:0000313" key="1">
    <source>
        <dbReference type="EMBL" id="CAF2935794.1"/>
    </source>
</evidence>
<dbReference type="AlphaFoldDB" id="A0A7R8CUE4"/>
<name>A0A7R8CUE4_LEPSM</name>
<evidence type="ECO:0000313" key="2">
    <source>
        <dbReference type="Proteomes" id="UP000675881"/>
    </source>
</evidence>
<organism evidence="1 2">
    <name type="scientific">Lepeophtheirus salmonis</name>
    <name type="common">Salmon louse</name>
    <name type="synonym">Caligus salmonis</name>
    <dbReference type="NCBI Taxonomy" id="72036"/>
    <lineage>
        <taxon>Eukaryota</taxon>
        <taxon>Metazoa</taxon>
        <taxon>Ecdysozoa</taxon>
        <taxon>Arthropoda</taxon>
        <taxon>Crustacea</taxon>
        <taxon>Multicrustacea</taxon>
        <taxon>Hexanauplia</taxon>
        <taxon>Copepoda</taxon>
        <taxon>Siphonostomatoida</taxon>
        <taxon>Caligidae</taxon>
        <taxon>Lepeophtheirus</taxon>
    </lineage>
</organism>
<gene>
    <name evidence="1" type="ORF">LSAA_9669</name>
</gene>